<proteinExistence type="inferred from homology"/>
<evidence type="ECO:0000256" key="4">
    <source>
        <dbReference type="ARBA" id="ARBA00022692"/>
    </source>
</evidence>
<feature type="transmembrane region" description="Helical" evidence="8">
    <location>
        <begin position="117"/>
        <end position="137"/>
    </location>
</feature>
<evidence type="ECO:0000256" key="3">
    <source>
        <dbReference type="ARBA" id="ARBA00022519"/>
    </source>
</evidence>
<dbReference type="STRING" id="159292.SAMN05192546_10915"/>
<dbReference type="PANTHER" id="PTHR34390">
    <property type="entry name" value="UPF0442 PROTEIN YJJB-RELATED"/>
    <property type="match status" value="1"/>
</dbReference>
<comment type="similarity">
    <text evidence="7">Belongs to the ThrE exporter (TC 2.A.79) family.</text>
</comment>
<keyword evidence="11" id="KW-1185">Reference proteome</keyword>
<dbReference type="AlphaFoldDB" id="A0A1H3QF48"/>
<dbReference type="GO" id="GO:0005886">
    <property type="term" value="C:plasma membrane"/>
    <property type="evidence" value="ECO:0007669"/>
    <property type="project" value="UniProtKB-SubCell"/>
</dbReference>
<evidence type="ECO:0000256" key="6">
    <source>
        <dbReference type="ARBA" id="ARBA00023136"/>
    </source>
</evidence>
<dbReference type="GO" id="GO:0015744">
    <property type="term" value="P:succinate transport"/>
    <property type="evidence" value="ECO:0007669"/>
    <property type="project" value="TreeGrafter"/>
</dbReference>
<dbReference type="PANTHER" id="PTHR34390:SF1">
    <property type="entry name" value="SUCCINATE TRANSPORTER SUBUNIT YJJB-RELATED"/>
    <property type="match status" value="1"/>
</dbReference>
<evidence type="ECO:0000259" key="9">
    <source>
        <dbReference type="Pfam" id="PF12821"/>
    </source>
</evidence>
<dbReference type="EMBL" id="FNPV01000009">
    <property type="protein sequence ID" value="SDZ11349.1"/>
    <property type="molecule type" value="Genomic_DNA"/>
</dbReference>
<evidence type="ECO:0000256" key="7">
    <source>
        <dbReference type="ARBA" id="ARBA00034125"/>
    </source>
</evidence>
<feature type="transmembrane region" description="Helical" evidence="8">
    <location>
        <begin position="52"/>
        <end position="71"/>
    </location>
</feature>
<keyword evidence="3" id="KW-0997">Cell inner membrane</keyword>
<keyword evidence="4 8" id="KW-0812">Transmembrane</keyword>
<feature type="transmembrane region" description="Helical" evidence="8">
    <location>
        <begin position="78"/>
        <end position="97"/>
    </location>
</feature>
<dbReference type="OrthoDB" id="9810047at2"/>
<evidence type="ECO:0000256" key="2">
    <source>
        <dbReference type="ARBA" id="ARBA00022475"/>
    </source>
</evidence>
<sequence>MIYFLNFIYGFMCSVGFAVLFNVPKASVIKAGFSGGVGWAIYYSMVQLNLSVVISTLIASMGIAVLGEFFAVMEKQPATLYLVPGIIPLVPGFGVYYTMLSLLEQNYERAIQQGVEAVLIAVLIAAALTIVLSVNTYRKKRHG</sequence>
<accession>A0A1H3QF48</accession>
<keyword evidence="2" id="KW-1003">Cell membrane</keyword>
<evidence type="ECO:0000313" key="10">
    <source>
        <dbReference type="EMBL" id="SDZ11349.1"/>
    </source>
</evidence>
<dbReference type="InterPro" id="IPR024528">
    <property type="entry name" value="ThrE_2"/>
</dbReference>
<organism evidence="10 11">
    <name type="scientific">Tindallia californiensis</name>
    <dbReference type="NCBI Taxonomy" id="159292"/>
    <lineage>
        <taxon>Bacteria</taxon>
        <taxon>Bacillati</taxon>
        <taxon>Bacillota</taxon>
        <taxon>Clostridia</taxon>
        <taxon>Peptostreptococcales</taxon>
        <taxon>Tindalliaceae</taxon>
        <taxon>Tindallia</taxon>
    </lineage>
</organism>
<feature type="domain" description="Threonine/Serine exporter ThrE" evidence="9">
    <location>
        <begin position="7"/>
        <end position="133"/>
    </location>
</feature>
<evidence type="ECO:0000313" key="11">
    <source>
        <dbReference type="Proteomes" id="UP000199230"/>
    </source>
</evidence>
<keyword evidence="6 8" id="KW-0472">Membrane</keyword>
<keyword evidence="5 8" id="KW-1133">Transmembrane helix</keyword>
<name>A0A1H3QF48_9FIRM</name>
<reference evidence="10 11" key="1">
    <citation type="submission" date="2016-10" db="EMBL/GenBank/DDBJ databases">
        <authorList>
            <person name="de Groot N.N."/>
        </authorList>
    </citation>
    <scope>NUCLEOTIDE SEQUENCE [LARGE SCALE GENOMIC DNA]</scope>
    <source>
        <strain evidence="10 11">APO</strain>
    </source>
</reference>
<feature type="transmembrane region" description="Helical" evidence="8">
    <location>
        <begin position="6"/>
        <end position="23"/>
    </location>
</feature>
<comment type="subcellular location">
    <subcellularLocation>
        <location evidence="1">Cell membrane</location>
        <topology evidence="1">Multi-pass membrane protein</topology>
    </subcellularLocation>
</comment>
<dbReference type="Proteomes" id="UP000199230">
    <property type="component" value="Unassembled WGS sequence"/>
</dbReference>
<evidence type="ECO:0000256" key="1">
    <source>
        <dbReference type="ARBA" id="ARBA00004651"/>
    </source>
</evidence>
<dbReference type="RefSeq" id="WP_093314774.1">
    <property type="nucleotide sequence ID" value="NZ_FNPV01000009.1"/>
</dbReference>
<dbReference type="Pfam" id="PF12821">
    <property type="entry name" value="ThrE_2"/>
    <property type="match status" value="1"/>
</dbReference>
<dbReference type="InterPro" id="IPR050539">
    <property type="entry name" value="ThrE_Dicarb/AminoAcid_Exp"/>
</dbReference>
<gene>
    <name evidence="10" type="ORF">SAMN05192546_10915</name>
</gene>
<evidence type="ECO:0000256" key="5">
    <source>
        <dbReference type="ARBA" id="ARBA00022989"/>
    </source>
</evidence>
<protein>
    <submittedName>
        <fullName evidence="10">Uncharacterized membrane protein YjjB, DUF3815 family</fullName>
    </submittedName>
</protein>
<evidence type="ECO:0000256" key="8">
    <source>
        <dbReference type="SAM" id="Phobius"/>
    </source>
</evidence>